<sequence>MNDGQLWNIPRAARALGKEKNRKLIHKLILGKGIKHRMCGREIILEQEGFEELKVAVAEWDSRPILSRMTASA</sequence>
<gene>
    <name evidence="1" type="ordered locus">Sinac_4553</name>
</gene>
<dbReference type="KEGG" id="saci:Sinac_4553"/>
<protein>
    <submittedName>
        <fullName evidence="1">Uncharacterized protein</fullName>
    </submittedName>
</protein>
<dbReference type="Proteomes" id="UP000010798">
    <property type="component" value="Chromosome"/>
</dbReference>
<dbReference type="AlphaFoldDB" id="L0DH84"/>
<keyword evidence="2" id="KW-1185">Reference proteome</keyword>
<name>L0DH84_SINAD</name>
<dbReference type="RefSeq" id="WP_015247850.1">
    <property type="nucleotide sequence ID" value="NC_019892.1"/>
</dbReference>
<reference evidence="1 2" key="1">
    <citation type="submission" date="2012-02" db="EMBL/GenBank/DDBJ databases">
        <title>Complete sequence of chromosome of Singulisphaera acidiphila DSM 18658.</title>
        <authorList>
            <consortium name="US DOE Joint Genome Institute (JGI-PGF)"/>
            <person name="Lucas S."/>
            <person name="Copeland A."/>
            <person name="Lapidus A."/>
            <person name="Glavina del Rio T."/>
            <person name="Dalin E."/>
            <person name="Tice H."/>
            <person name="Bruce D."/>
            <person name="Goodwin L."/>
            <person name="Pitluck S."/>
            <person name="Peters L."/>
            <person name="Ovchinnikova G."/>
            <person name="Chertkov O."/>
            <person name="Kyrpides N."/>
            <person name="Mavromatis K."/>
            <person name="Ivanova N."/>
            <person name="Brettin T."/>
            <person name="Detter J.C."/>
            <person name="Han C."/>
            <person name="Larimer F."/>
            <person name="Land M."/>
            <person name="Hauser L."/>
            <person name="Markowitz V."/>
            <person name="Cheng J.-F."/>
            <person name="Hugenholtz P."/>
            <person name="Woyke T."/>
            <person name="Wu D."/>
            <person name="Tindall B."/>
            <person name="Pomrenke H."/>
            <person name="Brambilla E."/>
            <person name="Klenk H.-P."/>
            <person name="Eisen J.A."/>
        </authorList>
    </citation>
    <scope>NUCLEOTIDE SEQUENCE [LARGE SCALE GENOMIC DNA]</scope>
    <source>
        <strain evidence="2">ATCC BAA-1392 / DSM 18658 / VKM B-2454 / MOB10</strain>
    </source>
</reference>
<dbReference type="STRING" id="886293.Sinac_4553"/>
<evidence type="ECO:0000313" key="1">
    <source>
        <dbReference type="EMBL" id="AGA28734.1"/>
    </source>
</evidence>
<dbReference type="HOGENOM" id="CLU_2702809_0_0_0"/>
<evidence type="ECO:0000313" key="2">
    <source>
        <dbReference type="Proteomes" id="UP000010798"/>
    </source>
</evidence>
<proteinExistence type="predicted"/>
<organism evidence="1 2">
    <name type="scientific">Singulisphaera acidiphila (strain ATCC BAA-1392 / DSM 18658 / VKM B-2454 / MOB10)</name>
    <dbReference type="NCBI Taxonomy" id="886293"/>
    <lineage>
        <taxon>Bacteria</taxon>
        <taxon>Pseudomonadati</taxon>
        <taxon>Planctomycetota</taxon>
        <taxon>Planctomycetia</taxon>
        <taxon>Isosphaerales</taxon>
        <taxon>Isosphaeraceae</taxon>
        <taxon>Singulisphaera</taxon>
    </lineage>
</organism>
<dbReference type="EMBL" id="CP003364">
    <property type="protein sequence ID" value="AGA28734.1"/>
    <property type="molecule type" value="Genomic_DNA"/>
</dbReference>
<accession>L0DH84</accession>